<proteinExistence type="predicted"/>
<evidence type="ECO:0000313" key="3">
    <source>
        <dbReference type="Proteomes" id="UP001292079"/>
    </source>
</evidence>
<protein>
    <submittedName>
        <fullName evidence="2">Uncharacterized protein</fullName>
    </submittedName>
</protein>
<name>A0AAE1ZG52_SCHME</name>
<accession>A0AAE1ZG52</accession>
<gene>
    <name evidence="2" type="ORF">MN116_003930</name>
</gene>
<feature type="compositionally biased region" description="Basic and acidic residues" evidence="1">
    <location>
        <begin position="130"/>
        <end position="147"/>
    </location>
</feature>
<dbReference type="EMBL" id="JALJAT010000002">
    <property type="protein sequence ID" value="KAK4472702.1"/>
    <property type="molecule type" value="Genomic_DNA"/>
</dbReference>
<sequence>MSDFEFKDVISSPEIPRGVCKSEKHDSLFRESCLFSISPDVKNSTLNANDGVNITDLSQLKFSPIYSPPFDDSFFDNSAINPFDSVDYSHYDRSSLLDNSDENTCHSFLKFETINEVSTDYVPKSNESPELSRENSDENEEPKDRNLSDIQKQVTPNLLLRTKIFKKKHHSCIDFPPAHWISAPVALTPNRGLVQCYSSIESEVCSLVSQVQSSNYVTTARYTPKCYIKPLDYTCSLDEIGNSSKLLNTENNLKAAVGEVRMWINKIINDDS</sequence>
<organism evidence="2 3">
    <name type="scientific">Schistosoma mekongi</name>
    <name type="common">Parasitic worm</name>
    <dbReference type="NCBI Taxonomy" id="38744"/>
    <lineage>
        <taxon>Eukaryota</taxon>
        <taxon>Metazoa</taxon>
        <taxon>Spiralia</taxon>
        <taxon>Lophotrochozoa</taxon>
        <taxon>Platyhelminthes</taxon>
        <taxon>Trematoda</taxon>
        <taxon>Digenea</taxon>
        <taxon>Strigeidida</taxon>
        <taxon>Schistosomatoidea</taxon>
        <taxon>Schistosomatidae</taxon>
        <taxon>Schistosoma</taxon>
    </lineage>
</organism>
<evidence type="ECO:0000256" key="1">
    <source>
        <dbReference type="SAM" id="MobiDB-lite"/>
    </source>
</evidence>
<comment type="caution">
    <text evidence="2">The sequence shown here is derived from an EMBL/GenBank/DDBJ whole genome shotgun (WGS) entry which is preliminary data.</text>
</comment>
<keyword evidence="3" id="KW-1185">Reference proteome</keyword>
<reference evidence="2" key="2">
    <citation type="journal article" date="2023" name="Infect Dis Poverty">
        <title>Chromosome-scale genome of the human blood fluke Schistosoma mekongi and its implications for public health.</title>
        <authorList>
            <person name="Zhou M."/>
            <person name="Xu L."/>
            <person name="Xu D."/>
            <person name="Chen W."/>
            <person name="Khan J."/>
            <person name="Hu Y."/>
            <person name="Huang H."/>
            <person name="Wei H."/>
            <person name="Zhang Y."/>
            <person name="Chusongsang P."/>
            <person name="Tanasarnprasert K."/>
            <person name="Hu X."/>
            <person name="Limpanont Y."/>
            <person name="Lv Z."/>
        </authorList>
    </citation>
    <scope>NUCLEOTIDE SEQUENCE</scope>
    <source>
        <strain evidence="2">LV_2022a</strain>
    </source>
</reference>
<feature type="region of interest" description="Disordered" evidence="1">
    <location>
        <begin position="121"/>
        <end position="151"/>
    </location>
</feature>
<dbReference type="AlphaFoldDB" id="A0AAE1ZG52"/>
<reference evidence="2" key="1">
    <citation type="submission" date="2022-04" db="EMBL/GenBank/DDBJ databases">
        <authorList>
            <person name="Xu L."/>
            <person name="Lv Z."/>
        </authorList>
    </citation>
    <scope>NUCLEOTIDE SEQUENCE</scope>
    <source>
        <strain evidence="2">LV_2022a</strain>
    </source>
</reference>
<evidence type="ECO:0000313" key="2">
    <source>
        <dbReference type="EMBL" id="KAK4472702.1"/>
    </source>
</evidence>
<dbReference type="Proteomes" id="UP001292079">
    <property type="component" value="Unassembled WGS sequence"/>
</dbReference>